<dbReference type="PANTHER" id="PTHR45934">
    <property type="entry name" value="FAD/NAD(P)-BINDING OXIDOREDUCTASE FAMILY PROTEIN"/>
    <property type="match status" value="1"/>
</dbReference>
<evidence type="ECO:0000256" key="1">
    <source>
        <dbReference type="ARBA" id="ARBA00022630"/>
    </source>
</evidence>
<protein>
    <submittedName>
        <fullName evidence="7">OLC1v1015800C1</fullName>
    </submittedName>
</protein>
<dbReference type="Pfam" id="PF00890">
    <property type="entry name" value="FAD_binding_2"/>
    <property type="match status" value="1"/>
</dbReference>
<dbReference type="InterPro" id="IPR036188">
    <property type="entry name" value="FAD/NAD-bd_sf"/>
</dbReference>
<dbReference type="Proteomes" id="UP001161247">
    <property type="component" value="Chromosome 8"/>
</dbReference>
<keyword evidence="1" id="KW-0285">Flavoprotein</keyword>
<dbReference type="SUPFAM" id="SSF51905">
    <property type="entry name" value="FAD/NAD(P)-binding domain"/>
    <property type="match status" value="1"/>
</dbReference>
<dbReference type="GO" id="GO:0004497">
    <property type="term" value="F:monooxygenase activity"/>
    <property type="evidence" value="ECO:0007669"/>
    <property type="project" value="UniProtKB-KW"/>
</dbReference>
<sequence length="389" mass="42796">MNPAVDGEIRHDFVIVGAGIGGLAAALALHRKGFKDVVVYERSESLRSEGTGIMIYANGWRALDQLGVGPQLRDKAFLLQGPGEARCLVRRDLINALADSLPPNTIQFGCNLVDVKMDTQSMSPILRFDDDKVVRAKVLIGCEGLNSRVSDYIGLQPPSSFAVGVIRGMTNYPDGSVSPWYTRRRNQREGTVVGGVPINNKLAKFPADGKKFPNDPQPLKQAILKIIEGYPADSIEMVEKGELDTISLSRVRYRHPWEILTGKFRRGSVTVIGDAMHVMGPFMGQGGSAALEDAVILARNLGNKISPLDDQIEDGKQIMRRETIEEAIDGYIKERRMRIVRISTQNYLIGLTLDPTTSTVAKFIAIIMMITLFGDGSEYSRFDCGKLRG</sequence>
<name>A0AAV1E4A7_OLDCO</name>
<dbReference type="Pfam" id="PF01494">
    <property type="entry name" value="FAD_binding_3"/>
    <property type="match status" value="1"/>
</dbReference>
<feature type="domain" description="FAD-dependent oxidoreductase 2 FAD-binding" evidence="5">
    <location>
        <begin position="12"/>
        <end position="60"/>
    </location>
</feature>
<evidence type="ECO:0000259" key="5">
    <source>
        <dbReference type="Pfam" id="PF00890"/>
    </source>
</evidence>
<keyword evidence="2" id="KW-0560">Oxidoreductase</keyword>
<evidence type="ECO:0000256" key="2">
    <source>
        <dbReference type="ARBA" id="ARBA00023002"/>
    </source>
</evidence>
<dbReference type="AlphaFoldDB" id="A0AAV1E4A7"/>
<evidence type="ECO:0000313" key="8">
    <source>
        <dbReference type="Proteomes" id="UP001161247"/>
    </source>
</evidence>
<dbReference type="InterPro" id="IPR003953">
    <property type="entry name" value="FAD-dep_OxRdtase_2_FAD-bd"/>
</dbReference>
<evidence type="ECO:0000256" key="3">
    <source>
        <dbReference type="ARBA" id="ARBA00023033"/>
    </source>
</evidence>
<dbReference type="PANTHER" id="PTHR45934:SF2">
    <property type="entry name" value="MONOOXYGENASE 1"/>
    <property type="match status" value="1"/>
</dbReference>
<dbReference type="EMBL" id="OX459125">
    <property type="protein sequence ID" value="CAI9114971.1"/>
    <property type="molecule type" value="Genomic_DNA"/>
</dbReference>
<dbReference type="GO" id="GO:0071949">
    <property type="term" value="F:FAD binding"/>
    <property type="evidence" value="ECO:0007669"/>
    <property type="project" value="InterPro"/>
</dbReference>
<dbReference type="InterPro" id="IPR002938">
    <property type="entry name" value="FAD-bd"/>
</dbReference>
<accession>A0AAV1E4A7</accession>
<organism evidence="7 8">
    <name type="scientific">Oldenlandia corymbosa var. corymbosa</name>
    <dbReference type="NCBI Taxonomy" id="529605"/>
    <lineage>
        <taxon>Eukaryota</taxon>
        <taxon>Viridiplantae</taxon>
        <taxon>Streptophyta</taxon>
        <taxon>Embryophyta</taxon>
        <taxon>Tracheophyta</taxon>
        <taxon>Spermatophyta</taxon>
        <taxon>Magnoliopsida</taxon>
        <taxon>eudicotyledons</taxon>
        <taxon>Gunneridae</taxon>
        <taxon>Pentapetalae</taxon>
        <taxon>asterids</taxon>
        <taxon>lamiids</taxon>
        <taxon>Gentianales</taxon>
        <taxon>Rubiaceae</taxon>
        <taxon>Rubioideae</taxon>
        <taxon>Spermacoceae</taxon>
        <taxon>Hedyotis-Oldenlandia complex</taxon>
        <taxon>Oldenlandia</taxon>
    </lineage>
</organism>
<reference evidence="7" key="1">
    <citation type="submission" date="2023-03" db="EMBL/GenBank/DDBJ databases">
        <authorList>
            <person name="Julca I."/>
        </authorList>
    </citation>
    <scope>NUCLEOTIDE SEQUENCE</scope>
</reference>
<dbReference type="PRINTS" id="PR00420">
    <property type="entry name" value="RNGMNOXGNASE"/>
</dbReference>
<dbReference type="InterPro" id="IPR044560">
    <property type="entry name" value="MOase"/>
</dbReference>
<feature type="domain" description="FAD-binding" evidence="6">
    <location>
        <begin position="92"/>
        <end position="305"/>
    </location>
</feature>
<evidence type="ECO:0000313" key="7">
    <source>
        <dbReference type="EMBL" id="CAI9114971.1"/>
    </source>
</evidence>
<gene>
    <name evidence="7" type="ORF">OLC1_LOCUS21583</name>
</gene>
<keyword evidence="8" id="KW-1185">Reference proteome</keyword>
<dbReference type="Gene3D" id="3.50.50.60">
    <property type="entry name" value="FAD/NAD(P)-binding domain"/>
    <property type="match status" value="1"/>
</dbReference>
<evidence type="ECO:0000259" key="6">
    <source>
        <dbReference type="Pfam" id="PF01494"/>
    </source>
</evidence>
<evidence type="ECO:0000256" key="4">
    <source>
        <dbReference type="ARBA" id="ARBA00024018"/>
    </source>
</evidence>
<proteinExistence type="inferred from homology"/>
<comment type="similarity">
    <text evidence="4">Belongs to the 3-hydroxybenzoate 6-hydroxylase family.</text>
</comment>
<keyword evidence="3" id="KW-0503">Monooxygenase</keyword>